<dbReference type="InterPro" id="IPR050979">
    <property type="entry name" value="LD-transpeptidase"/>
</dbReference>
<dbReference type="PANTHER" id="PTHR30582:SF24">
    <property type="entry name" value="L,D-TRANSPEPTIDASE ERFK_SRFK-RELATED"/>
    <property type="match status" value="1"/>
</dbReference>
<dbReference type="Proteomes" id="UP000632766">
    <property type="component" value="Unassembled WGS sequence"/>
</dbReference>
<comment type="caution">
    <text evidence="13">The sequence shown here is derived from an EMBL/GenBank/DDBJ whole genome shotgun (WGS) entry which is preliminary data.</text>
</comment>
<dbReference type="Pfam" id="PF03734">
    <property type="entry name" value="YkuD"/>
    <property type="match status" value="1"/>
</dbReference>
<dbReference type="EMBL" id="JAECZC010000028">
    <property type="protein sequence ID" value="MBH8563656.1"/>
    <property type="molecule type" value="Genomic_DNA"/>
</dbReference>
<keyword evidence="4" id="KW-0808">Transferase</keyword>
<dbReference type="PANTHER" id="PTHR30582">
    <property type="entry name" value="L,D-TRANSPEPTIDASE"/>
    <property type="match status" value="1"/>
</dbReference>
<keyword evidence="11" id="KW-1133">Transmembrane helix</keyword>
<evidence type="ECO:0000313" key="14">
    <source>
        <dbReference type="Proteomes" id="UP000632766"/>
    </source>
</evidence>
<reference evidence="13 14" key="1">
    <citation type="journal article" date="2021" name="Int. J. Syst. Evol. Microbiol.">
        <title>Amazonocrinis nigriterrae gen. nov., sp. nov., Atlanticothrix silvestris gen. nov., sp. nov. and Dendronalium phyllosphericum gen. nov., sp. nov., nostocacean cyanobacteria from Brazilian environments.</title>
        <authorList>
            <person name="Alvarenga D.O."/>
            <person name="Andreote A.P.D."/>
            <person name="Branco L.H.Z."/>
            <person name="Delbaje E."/>
            <person name="Cruz R.B."/>
            <person name="Varani A.M."/>
            <person name="Fiore M.F."/>
        </authorList>
    </citation>
    <scope>NUCLEOTIDE SEQUENCE [LARGE SCALE GENOMIC DNA]</scope>
    <source>
        <strain evidence="13 14">CENA67</strain>
    </source>
</reference>
<evidence type="ECO:0000256" key="9">
    <source>
        <dbReference type="PROSITE-ProRule" id="PRU01373"/>
    </source>
</evidence>
<dbReference type="GO" id="GO:0071555">
    <property type="term" value="P:cell wall organization"/>
    <property type="evidence" value="ECO:0007669"/>
    <property type="project" value="UniProtKB-UniRule"/>
</dbReference>
<feature type="active site" description="Proton donor/acceptor" evidence="9">
    <location>
        <position position="236"/>
    </location>
</feature>
<dbReference type="Gene3D" id="2.40.440.10">
    <property type="entry name" value="L,D-transpeptidase catalytic domain-like"/>
    <property type="match status" value="1"/>
</dbReference>
<evidence type="ECO:0000256" key="11">
    <source>
        <dbReference type="SAM" id="Phobius"/>
    </source>
</evidence>
<dbReference type="CDD" id="cd16913">
    <property type="entry name" value="YkuD_like"/>
    <property type="match status" value="1"/>
</dbReference>
<dbReference type="GO" id="GO:0008360">
    <property type="term" value="P:regulation of cell shape"/>
    <property type="evidence" value="ECO:0007669"/>
    <property type="project" value="UniProtKB-UniRule"/>
</dbReference>
<gene>
    <name evidence="13" type="ORF">I8748_15905</name>
</gene>
<name>A0A8J7LA38_9NOST</name>
<feature type="region of interest" description="Disordered" evidence="10">
    <location>
        <begin position="77"/>
        <end position="103"/>
    </location>
</feature>
<evidence type="ECO:0000256" key="5">
    <source>
        <dbReference type="ARBA" id="ARBA00022801"/>
    </source>
</evidence>
<dbReference type="GO" id="GO:0018104">
    <property type="term" value="P:peptidoglycan-protein cross-linking"/>
    <property type="evidence" value="ECO:0007669"/>
    <property type="project" value="TreeGrafter"/>
</dbReference>
<protein>
    <submittedName>
        <fullName evidence="13">L,D-transpeptidase</fullName>
    </submittedName>
</protein>
<dbReference type="UniPathway" id="UPA00219"/>
<dbReference type="InterPro" id="IPR005490">
    <property type="entry name" value="LD_TPept_cat_dom"/>
</dbReference>
<feature type="region of interest" description="Disordered" evidence="10">
    <location>
        <begin position="37"/>
        <end position="63"/>
    </location>
</feature>
<evidence type="ECO:0000256" key="7">
    <source>
        <dbReference type="ARBA" id="ARBA00022984"/>
    </source>
</evidence>
<feature type="transmembrane region" description="Helical" evidence="11">
    <location>
        <begin position="12"/>
        <end position="31"/>
    </location>
</feature>
<dbReference type="PROSITE" id="PS52029">
    <property type="entry name" value="LD_TPASE"/>
    <property type="match status" value="1"/>
</dbReference>
<evidence type="ECO:0000259" key="12">
    <source>
        <dbReference type="PROSITE" id="PS52029"/>
    </source>
</evidence>
<dbReference type="GO" id="GO:0016757">
    <property type="term" value="F:glycosyltransferase activity"/>
    <property type="evidence" value="ECO:0007669"/>
    <property type="project" value="UniProtKB-KW"/>
</dbReference>
<keyword evidence="14" id="KW-1185">Reference proteome</keyword>
<dbReference type="RefSeq" id="WP_198125529.1">
    <property type="nucleotide sequence ID" value="NZ_JAECZC010000028.1"/>
</dbReference>
<organism evidence="13 14">
    <name type="scientific">Amazonocrinis nigriterrae CENA67</name>
    <dbReference type="NCBI Taxonomy" id="2794033"/>
    <lineage>
        <taxon>Bacteria</taxon>
        <taxon>Bacillati</taxon>
        <taxon>Cyanobacteriota</taxon>
        <taxon>Cyanophyceae</taxon>
        <taxon>Nostocales</taxon>
        <taxon>Nostocaceae</taxon>
        <taxon>Amazonocrinis</taxon>
        <taxon>Amazonocrinis nigriterrae</taxon>
    </lineage>
</organism>
<keyword evidence="7 9" id="KW-0573">Peptidoglycan synthesis</keyword>
<keyword evidence="6 9" id="KW-0133">Cell shape</keyword>
<evidence type="ECO:0000256" key="1">
    <source>
        <dbReference type="ARBA" id="ARBA00004752"/>
    </source>
</evidence>
<sequence>MVMVRNESVARLVMFVCFGTAMLSLAVHWRIASTQRQFENSADATGSRTDSSRGKLGGLGETAFGASTLPGEATLRKTENKTPTLKSPTVKPDNKSFTESENVAEVTDVGKKMRLVAPGQKHNSKADQPKLLLLQASDQQKSSNRQASVKTQVVVDLSDRRTYVYAGDEVIASYPIAVGKKGWETPTGSFKINHMQHDPIWRHPITGKVFPPGSDSPLGERWIGFWSDGRNQIGFHGTPDTGVMGTAVSHGCIRMRNPDVRLLYEQVKLGTTVMVRD</sequence>
<dbReference type="InterPro" id="IPR038063">
    <property type="entry name" value="Transpep_catalytic_dom"/>
</dbReference>
<evidence type="ECO:0000256" key="4">
    <source>
        <dbReference type="ARBA" id="ARBA00022679"/>
    </source>
</evidence>
<evidence type="ECO:0000256" key="10">
    <source>
        <dbReference type="SAM" id="MobiDB-lite"/>
    </source>
</evidence>
<dbReference type="GO" id="GO:0071972">
    <property type="term" value="F:peptidoglycan L,D-transpeptidase activity"/>
    <property type="evidence" value="ECO:0007669"/>
    <property type="project" value="TreeGrafter"/>
</dbReference>
<keyword evidence="5" id="KW-0378">Hydrolase</keyword>
<evidence type="ECO:0000256" key="8">
    <source>
        <dbReference type="ARBA" id="ARBA00023316"/>
    </source>
</evidence>
<keyword evidence="8 9" id="KW-0961">Cell wall biogenesis/degradation</keyword>
<dbReference type="AlphaFoldDB" id="A0A8J7LA38"/>
<feature type="active site" description="Nucleophile" evidence="9">
    <location>
        <position position="252"/>
    </location>
</feature>
<proteinExistence type="inferred from homology"/>
<keyword evidence="11" id="KW-0472">Membrane</keyword>
<comment type="pathway">
    <text evidence="1 9">Cell wall biogenesis; peptidoglycan biosynthesis.</text>
</comment>
<feature type="domain" description="L,D-TPase catalytic" evidence="12">
    <location>
        <begin position="151"/>
        <end position="276"/>
    </location>
</feature>
<dbReference type="SUPFAM" id="SSF141523">
    <property type="entry name" value="L,D-transpeptidase catalytic domain-like"/>
    <property type="match status" value="1"/>
</dbReference>
<feature type="compositionally biased region" description="Polar residues" evidence="10">
    <location>
        <begin position="37"/>
        <end position="49"/>
    </location>
</feature>
<accession>A0A8J7LA38</accession>
<evidence type="ECO:0000313" key="13">
    <source>
        <dbReference type="EMBL" id="MBH8563656.1"/>
    </source>
</evidence>
<comment type="similarity">
    <text evidence="2">Belongs to the YkuD family.</text>
</comment>
<keyword evidence="11" id="KW-0812">Transmembrane</keyword>
<dbReference type="GO" id="GO:0005576">
    <property type="term" value="C:extracellular region"/>
    <property type="evidence" value="ECO:0007669"/>
    <property type="project" value="TreeGrafter"/>
</dbReference>
<evidence type="ECO:0000256" key="6">
    <source>
        <dbReference type="ARBA" id="ARBA00022960"/>
    </source>
</evidence>
<evidence type="ECO:0000256" key="2">
    <source>
        <dbReference type="ARBA" id="ARBA00005992"/>
    </source>
</evidence>
<evidence type="ECO:0000256" key="3">
    <source>
        <dbReference type="ARBA" id="ARBA00022676"/>
    </source>
</evidence>
<keyword evidence="3" id="KW-0328">Glycosyltransferase</keyword>